<dbReference type="PROSITE" id="PS51819">
    <property type="entry name" value="VOC"/>
    <property type="match status" value="2"/>
</dbReference>
<accession>A0A381S3Q0</accession>
<feature type="domain" description="VOC" evidence="2">
    <location>
        <begin position="30"/>
        <end position="140"/>
    </location>
</feature>
<dbReference type="GO" id="GO:0004493">
    <property type="term" value="F:methylmalonyl-CoA epimerase activity"/>
    <property type="evidence" value="ECO:0007669"/>
    <property type="project" value="TreeGrafter"/>
</dbReference>
<dbReference type="Gene3D" id="3.10.180.10">
    <property type="entry name" value="2,3-Dihydroxybiphenyl 1,2-Dioxygenase, domain 1"/>
    <property type="match status" value="2"/>
</dbReference>
<organism evidence="3">
    <name type="scientific">marine metagenome</name>
    <dbReference type="NCBI Taxonomy" id="408172"/>
    <lineage>
        <taxon>unclassified sequences</taxon>
        <taxon>metagenomes</taxon>
        <taxon>ecological metagenomes</taxon>
    </lineage>
</organism>
<reference evidence="3" key="1">
    <citation type="submission" date="2018-05" db="EMBL/GenBank/DDBJ databases">
        <authorList>
            <person name="Lanie J.A."/>
            <person name="Ng W.-L."/>
            <person name="Kazmierczak K.M."/>
            <person name="Andrzejewski T.M."/>
            <person name="Davidsen T.M."/>
            <person name="Wayne K.J."/>
            <person name="Tettelin H."/>
            <person name="Glass J.I."/>
            <person name="Rusch D."/>
            <person name="Podicherti R."/>
            <person name="Tsui H.-C.T."/>
            <person name="Winkler M.E."/>
        </authorList>
    </citation>
    <scope>NUCLEOTIDE SEQUENCE</scope>
</reference>
<dbReference type="SUPFAM" id="SSF54593">
    <property type="entry name" value="Glyoxalase/Bleomycin resistance protein/Dihydroxybiphenyl dioxygenase"/>
    <property type="match status" value="2"/>
</dbReference>
<dbReference type="PANTHER" id="PTHR43048:SF3">
    <property type="entry name" value="METHYLMALONYL-COA EPIMERASE, MITOCHONDRIAL"/>
    <property type="match status" value="1"/>
</dbReference>
<proteinExistence type="predicted"/>
<dbReference type="PANTHER" id="PTHR43048">
    <property type="entry name" value="METHYLMALONYL-COA EPIMERASE"/>
    <property type="match status" value="1"/>
</dbReference>
<evidence type="ECO:0000256" key="1">
    <source>
        <dbReference type="ARBA" id="ARBA00022723"/>
    </source>
</evidence>
<feature type="domain" description="VOC" evidence="2">
    <location>
        <begin position="148"/>
        <end position="262"/>
    </location>
</feature>
<protein>
    <recommendedName>
        <fullName evidence="2">VOC domain-containing protein</fullName>
    </recommendedName>
</protein>
<sequence>MRLFLTAVALVSLAAPAHAQLAVPNEAGLTYGHVHLNVTDVDLHTKIWVEHFGGVATQKGFLRAVRMPGTLIAFTEAEPDGPSQGSVMDHFGVKVRDTGKWLEKWKAAGYTVDSEFTGAEGQHNAYVTLPDGVRVELQEDQMLPVEVSGYHIHFFTPEFESLLDWYVDVFGLEILPRGRIETTTNVPGMNMSFGNTQGEHAPSAGRAIDHIGFELDDLEAFCRQLEAKGIEFDIAFREVEAIELKIAFLTDPSGTRIELTEGYDRY</sequence>
<gene>
    <name evidence="3" type="ORF">METZ01_LOCUS48637</name>
</gene>
<dbReference type="InterPro" id="IPR051785">
    <property type="entry name" value="MMCE/EMCE_epimerase"/>
</dbReference>
<keyword evidence="1" id="KW-0479">Metal-binding</keyword>
<dbReference type="InterPro" id="IPR029068">
    <property type="entry name" value="Glyas_Bleomycin-R_OHBP_Dase"/>
</dbReference>
<dbReference type="GO" id="GO:0046872">
    <property type="term" value="F:metal ion binding"/>
    <property type="evidence" value="ECO:0007669"/>
    <property type="project" value="UniProtKB-KW"/>
</dbReference>
<evidence type="ECO:0000259" key="2">
    <source>
        <dbReference type="PROSITE" id="PS51819"/>
    </source>
</evidence>
<dbReference type="InterPro" id="IPR004360">
    <property type="entry name" value="Glyas_Fos-R_dOase_dom"/>
</dbReference>
<name>A0A381S3Q0_9ZZZZ</name>
<dbReference type="Pfam" id="PF00903">
    <property type="entry name" value="Glyoxalase"/>
    <property type="match status" value="2"/>
</dbReference>
<dbReference type="EMBL" id="UINC01002354">
    <property type="protein sequence ID" value="SUZ95783.1"/>
    <property type="molecule type" value="Genomic_DNA"/>
</dbReference>
<evidence type="ECO:0000313" key="3">
    <source>
        <dbReference type="EMBL" id="SUZ95783.1"/>
    </source>
</evidence>
<dbReference type="GO" id="GO:0046491">
    <property type="term" value="P:L-methylmalonyl-CoA metabolic process"/>
    <property type="evidence" value="ECO:0007669"/>
    <property type="project" value="TreeGrafter"/>
</dbReference>
<dbReference type="CDD" id="cd06587">
    <property type="entry name" value="VOC"/>
    <property type="match status" value="1"/>
</dbReference>
<dbReference type="InterPro" id="IPR037523">
    <property type="entry name" value="VOC_core"/>
</dbReference>
<dbReference type="AlphaFoldDB" id="A0A381S3Q0"/>